<dbReference type="OrthoDB" id="4569365at2"/>
<evidence type="ECO:0000313" key="3">
    <source>
        <dbReference type="Proteomes" id="UP000279275"/>
    </source>
</evidence>
<protein>
    <recommendedName>
        <fullName evidence="4">Secreted protein</fullName>
    </recommendedName>
</protein>
<feature type="chain" id="PRO_5018251671" description="Secreted protein" evidence="1">
    <location>
        <begin position="27"/>
        <end position="80"/>
    </location>
</feature>
<evidence type="ECO:0008006" key="4">
    <source>
        <dbReference type="Google" id="ProtNLM"/>
    </source>
</evidence>
<name>A0A3M2LDA0_9NOCA</name>
<evidence type="ECO:0000256" key="1">
    <source>
        <dbReference type="SAM" id="SignalP"/>
    </source>
</evidence>
<evidence type="ECO:0000313" key="2">
    <source>
        <dbReference type="EMBL" id="RMI35517.1"/>
    </source>
</evidence>
<keyword evidence="3" id="KW-1185">Reference proteome</keyword>
<proteinExistence type="predicted"/>
<gene>
    <name evidence="2" type="ORF">EBN03_04525</name>
</gene>
<dbReference type="AlphaFoldDB" id="A0A3M2LDA0"/>
<dbReference type="EMBL" id="RFFH01000001">
    <property type="protein sequence ID" value="RMI35517.1"/>
    <property type="molecule type" value="Genomic_DNA"/>
</dbReference>
<keyword evidence="1" id="KW-0732">Signal</keyword>
<dbReference type="RefSeq" id="WP_122186494.1">
    <property type="nucleotide sequence ID" value="NZ_RFFH01000001.1"/>
</dbReference>
<comment type="caution">
    <text evidence="2">The sequence shown here is derived from an EMBL/GenBank/DDBJ whole genome shotgun (WGS) entry which is preliminary data.</text>
</comment>
<feature type="signal peptide" evidence="1">
    <location>
        <begin position="1"/>
        <end position="26"/>
    </location>
</feature>
<accession>A0A3M2LDA0</accession>
<sequence>MPITFRGAAFAGAALAVLAGPAVAQADPVLPVQPVAALWDPQTGSSSISSNVTATTACLVQTVVQSLSGGPALNCVNGAR</sequence>
<organism evidence="2 3">
    <name type="scientific">Nocardia stercoris</name>
    <dbReference type="NCBI Taxonomy" id="2483361"/>
    <lineage>
        <taxon>Bacteria</taxon>
        <taxon>Bacillati</taxon>
        <taxon>Actinomycetota</taxon>
        <taxon>Actinomycetes</taxon>
        <taxon>Mycobacteriales</taxon>
        <taxon>Nocardiaceae</taxon>
        <taxon>Nocardia</taxon>
    </lineage>
</organism>
<dbReference type="Proteomes" id="UP000279275">
    <property type="component" value="Unassembled WGS sequence"/>
</dbReference>
<reference evidence="2 3" key="1">
    <citation type="submission" date="2018-10" db="EMBL/GenBank/DDBJ databases">
        <title>Isolation from cow dung.</title>
        <authorList>
            <person name="Ling L."/>
        </authorList>
    </citation>
    <scope>NUCLEOTIDE SEQUENCE [LARGE SCALE GENOMIC DNA]</scope>
    <source>
        <strain evidence="2 3">NEAU-LL90</strain>
    </source>
</reference>